<name>A0AAD8SK49_LOLMU</name>
<protein>
    <recommendedName>
        <fullName evidence="1">MATH domain-containing protein</fullName>
    </recommendedName>
</protein>
<feature type="domain" description="MATH" evidence="1">
    <location>
        <begin position="57"/>
        <end position="168"/>
    </location>
</feature>
<dbReference type="AlphaFoldDB" id="A0AAD8SK49"/>
<dbReference type="PANTHER" id="PTHR26379">
    <property type="entry name" value="BTB/POZ AND MATH DOMAIN-CONTAINING PROTEIN 1"/>
    <property type="match status" value="1"/>
</dbReference>
<keyword evidence="3" id="KW-1185">Reference proteome</keyword>
<evidence type="ECO:0000259" key="1">
    <source>
        <dbReference type="PROSITE" id="PS50144"/>
    </source>
</evidence>
<sequence>MLAPLSSCTFPPTVAAAAVSAAVALHSRIQTMGQNTTSSVDKPTSETSSRCLIECVTGAHNFEVTRFSLLQGMGAGKFVSSSTFCVSGYDWNIKIYPDGLKEDNPVNMSAFLRLCSGTTDVNVKCTFSLLEKDGKVTNLESLTHNFQAVGGSWGWSKFIEKSKLHNFS</sequence>
<dbReference type="InterPro" id="IPR002083">
    <property type="entry name" value="MATH/TRAF_dom"/>
</dbReference>
<accession>A0AAD8SK49</accession>
<dbReference type="EMBL" id="JAUUTY010000004">
    <property type="protein sequence ID" value="KAK1653646.1"/>
    <property type="molecule type" value="Genomic_DNA"/>
</dbReference>
<organism evidence="2 3">
    <name type="scientific">Lolium multiflorum</name>
    <name type="common">Italian ryegrass</name>
    <name type="synonym">Lolium perenne subsp. multiflorum</name>
    <dbReference type="NCBI Taxonomy" id="4521"/>
    <lineage>
        <taxon>Eukaryota</taxon>
        <taxon>Viridiplantae</taxon>
        <taxon>Streptophyta</taxon>
        <taxon>Embryophyta</taxon>
        <taxon>Tracheophyta</taxon>
        <taxon>Spermatophyta</taxon>
        <taxon>Magnoliopsida</taxon>
        <taxon>Liliopsida</taxon>
        <taxon>Poales</taxon>
        <taxon>Poaceae</taxon>
        <taxon>BOP clade</taxon>
        <taxon>Pooideae</taxon>
        <taxon>Poodae</taxon>
        <taxon>Poeae</taxon>
        <taxon>Poeae Chloroplast Group 2 (Poeae type)</taxon>
        <taxon>Loliodinae</taxon>
        <taxon>Loliinae</taxon>
        <taxon>Lolium</taxon>
    </lineage>
</organism>
<reference evidence="2" key="1">
    <citation type="submission" date="2023-07" db="EMBL/GenBank/DDBJ databases">
        <title>A chromosome-level genome assembly of Lolium multiflorum.</title>
        <authorList>
            <person name="Chen Y."/>
            <person name="Copetti D."/>
            <person name="Kolliker R."/>
            <person name="Studer B."/>
        </authorList>
    </citation>
    <scope>NUCLEOTIDE SEQUENCE</scope>
    <source>
        <strain evidence="2">02402/16</strain>
        <tissue evidence="2">Leaf</tissue>
    </source>
</reference>
<evidence type="ECO:0000313" key="3">
    <source>
        <dbReference type="Proteomes" id="UP001231189"/>
    </source>
</evidence>
<dbReference type="InterPro" id="IPR045005">
    <property type="entry name" value="BPM1-6"/>
</dbReference>
<evidence type="ECO:0000313" key="2">
    <source>
        <dbReference type="EMBL" id="KAK1653646.1"/>
    </source>
</evidence>
<dbReference type="Gene3D" id="2.60.210.10">
    <property type="entry name" value="Apoptosis, Tumor Necrosis Factor Receptor Associated Protein 2, Chain A"/>
    <property type="match status" value="1"/>
</dbReference>
<comment type="caution">
    <text evidence="2">The sequence shown here is derived from an EMBL/GenBank/DDBJ whole genome shotgun (WGS) entry which is preliminary data.</text>
</comment>
<dbReference type="PANTHER" id="PTHR26379:SF488">
    <property type="entry name" value="OS04G0625400 PROTEIN"/>
    <property type="match status" value="1"/>
</dbReference>
<dbReference type="SUPFAM" id="SSF49599">
    <property type="entry name" value="TRAF domain-like"/>
    <property type="match status" value="1"/>
</dbReference>
<dbReference type="GO" id="GO:0016567">
    <property type="term" value="P:protein ubiquitination"/>
    <property type="evidence" value="ECO:0007669"/>
    <property type="project" value="InterPro"/>
</dbReference>
<dbReference type="Pfam" id="PF22486">
    <property type="entry name" value="MATH_2"/>
    <property type="match status" value="1"/>
</dbReference>
<gene>
    <name evidence="2" type="ORF">QYE76_071451</name>
</gene>
<dbReference type="PROSITE" id="PS50144">
    <property type="entry name" value="MATH"/>
    <property type="match status" value="1"/>
</dbReference>
<dbReference type="CDD" id="cd00121">
    <property type="entry name" value="MATH"/>
    <property type="match status" value="1"/>
</dbReference>
<dbReference type="SMART" id="SM00061">
    <property type="entry name" value="MATH"/>
    <property type="match status" value="1"/>
</dbReference>
<proteinExistence type="predicted"/>
<dbReference type="InterPro" id="IPR008974">
    <property type="entry name" value="TRAF-like"/>
</dbReference>
<dbReference type="Proteomes" id="UP001231189">
    <property type="component" value="Unassembled WGS sequence"/>
</dbReference>